<dbReference type="EMBL" id="AMQS01000008">
    <property type="protein sequence ID" value="EKF51958.1"/>
    <property type="molecule type" value="Genomic_DNA"/>
</dbReference>
<sequence length="91" mass="10220">MNEGLVQAGLFNFGGNMKIKDNYERLQVRAGFDNVEKSLFETRTHLSGAISRTNFGSSGSKELQEAHTAFKAVDGLLYEATRELRDIEDMF</sequence>
<reference evidence="1 2" key="1">
    <citation type="journal article" date="2012" name="J. Bacteriol.">
        <title>Genome Sequence of the Bacteriocin-Producing Strain Lactococcus garvieae DCC43.</title>
        <authorList>
            <person name="Gabrielsen C."/>
            <person name="Brede D.A."/>
            <person name="Hernandez P.E."/>
            <person name="Nes I.F."/>
            <person name="Diep D.B."/>
        </authorList>
    </citation>
    <scope>NUCLEOTIDE SEQUENCE [LARGE SCALE GENOMIC DNA]</scope>
    <source>
        <strain evidence="1 2">DCC43</strain>
    </source>
</reference>
<protein>
    <submittedName>
        <fullName evidence="1">Uncharacterized protein</fullName>
    </submittedName>
</protein>
<dbReference type="PATRIC" id="fig|1231377.3.peg.824"/>
<proteinExistence type="predicted"/>
<organism evidence="1 2">
    <name type="scientific">Lactococcus garvieae DCC43</name>
    <dbReference type="NCBI Taxonomy" id="1231377"/>
    <lineage>
        <taxon>Bacteria</taxon>
        <taxon>Bacillati</taxon>
        <taxon>Bacillota</taxon>
        <taxon>Bacilli</taxon>
        <taxon>Lactobacillales</taxon>
        <taxon>Streptococcaceae</taxon>
        <taxon>Lactococcus</taxon>
    </lineage>
</organism>
<comment type="caution">
    <text evidence="1">The sequence shown here is derived from an EMBL/GenBank/DDBJ whole genome shotgun (WGS) entry which is preliminary data.</text>
</comment>
<accession>K2NWM3</accession>
<dbReference type="AlphaFoldDB" id="K2NWM3"/>
<evidence type="ECO:0000313" key="2">
    <source>
        <dbReference type="Proteomes" id="UP000006787"/>
    </source>
</evidence>
<gene>
    <name evidence="1" type="ORF">C426_0821</name>
</gene>
<evidence type="ECO:0000313" key="1">
    <source>
        <dbReference type="EMBL" id="EKF51958.1"/>
    </source>
</evidence>
<dbReference type="Proteomes" id="UP000006787">
    <property type="component" value="Unassembled WGS sequence"/>
</dbReference>
<name>K2NWM3_9LACT</name>